<dbReference type="Proteomes" id="UP000009022">
    <property type="component" value="Unassembled WGS sequence"/>
</dbReference>
<dbReference type="HOGENOM" id="CLU_1654408_0_0_1"/>
<evidence type="ECO:0000313" key="1">
    <source>
        <dbReference type="EMBL" id="EDV21435.1"/>
    </source>
</evidence>
<protein>
    <submittedName>
        <fullName evidence="1">Uncharacterized protein</fullName>
    </submittedName>
</protein>
<sequence>MSVSAFGRITLGSGGINTKIKGMLQLKIGCAITSTLSCKTYLQTTEEQWNSELSLTDGSEIEEGMSIATRPKHHRKKGKRKFKNAKIEGVLVAQAMKLIQEWQSEDGEPMDDFNRFGLCVADQLRDLANSSDMLLVARTKFKIEQVLYQSAKRAYITLKK</sequence>
<dbReference type="GeneID" id="6757339"/>
<dbReference type="RefSeq" id="XP_002116035.1">
    <property type="nucleotide sequence ID" value="XM_002115999.1"/>
</dbReference>
<proteinExistence type="predicted"/>
<keyword evidence="2" id="KW-1185">Reference proteome</keyword>
<dbReference type="KEGG" id="tad:TRIADDRAFT_60073"/>
<gene>
    <name evidence="1" type="ORF">TRIADDRAFT_60073</name>
</gene>
<evidence type="ECO:0000313" key="2">
    <source>
        <dbReference type="Proteomes" id="UP000009022"/>
    </source>
</evidence>
<name>B3S780_TRIAD</name>
<dbReference type="EMBL" id="DS985253">
    <property type="protein sequence ID" value="EDV21435.1"/>
    <property type="molecule type" value="Genomic_DNA"/>
</dbReference>
<dbReference type="AlphaFoldDB" id="B3S780"/>
<organism evidence="1 2">
    <name type="scientific">Trichoplax adhaerens</name>
    <name type="common">Trichoplax reptans</name>
    <dbReference type="NCBI Taxonomy" id="10228"/>
    <lineage>
        <taxon>Eukaryota</taxon>
        <taxon>Metazoa</taxon>
        <taxon>Placozoa</taxon>
        <taxon>Uniplacotomia</taxon>
        <taxon>Trichoplacea</taxon>
        <taxon>Trichoplacidae</taxon>
        <taxon>Trichoplax</taxon>
    </lineage>
</organism>
<accession>B3S780</accession>
<dbReference type="CTD" id="6757339"/>
<dbReference type="InParanoid" id="B3S780"/>
<reference evidence="1 2" key="1">
    <citation type="journal article" date="2008" name="Nature">
        <title>The Trichoplax genome and the nature of placozoans.</title>
        <authorList>
            <person name="Srivastava M."/>
            <person name="Begovic E."/>
            <person name="Chapman J."/>
            <person name="Putnam N.H."/>
            <person name="Hellsten U."/>
            <person name="Kawashima T."/>
            <person name="Kuo A."/>
            <person name="Mitros T."/>
            <person name="Salamov A."/>
            <person name="Carpenter M.L."/>
            <person name="Signorovitch A.Y."/>
            <person name="Moreno M.A."/>
            <person name="Kamm K."/>
            <person name="Grimwood J."/>
            <person name="Schmutz J."/>
            <person name="Shapiro H."/>
            <person name="Grigoriev I.V."/>
            <person name="Buss L.W."/>
            <person name="Schierwater B."/>
            <person name="Dellaporta S.L."/>
            <person name="Rokhsar D.S."/>
        </authorList>
    </citation>
    <scope>NUCLEOTIDE SEQUENCE [LARGE SCALE GENOMIC DNA]</scope>
    <source>
        <strain evidence="1 2">Grell-BS-1999</strain>
    </source>
</reference>